<keyword evidence="3" id="KW-1185">Reference proteome</keyword>
<reference evidence="2" key="2">
    <citation type="submission" date="2022-03" db="EMBL/GenBank/DDBJ databases">
        <title>Draft title - Genomic analysis of global carrot germplasm unveils the trajectory of domestication and the origin of high carotenoid orange carrot.</title>
        <authorList>
            <person name="Iorizzo M."/>
            <person name="Ellison S."/>
            <person name="Senalik D."/>
            <person name="Macko-Podgorni A."/>
            <person name="Grzebelus D."/>
            <person name="Bostan H."/>
            <person name="Rolling W."/>
            <person name="Curaba J."/>
            <person name="Simon P."/>
        </authorList>
    </citation>
    <scope>NUCLEOTIDE SEQUENCE</scope>
    <source>
        <tissue evidence="2">Leaf</tissue>
    </source>
</reference>
<feature type="region of interest" description="Disordered" evidence="1">
    <location>
        <begin position="148"/>
        <end position="171"/>
    </location>
</feature>
<evidence type="ECO:0000256" key="1">
    <source>
        <dbReference type="SAM" id="MobiDB-lite"/>
    </source>
</evidence>
<dbReference type="OMA" id="DFAKCEC"/>
<name>A0A162AWJ2_DAUCS</name>
<proteinExistence type="predicted"/>
<dbReference type="AlphaFoldDB" id="A0A162AWJ2"/>
<organism evidence="2 3">
    <name type="scientific">Daucus carota subsp. sativus</name>
    <name type="common">Carrot</name>
    <dbReference type="NCBI Taxonomy" id="79200"/>
    <lineage>
        <taxon>Eukaryota</taxon>
        <taxon>Viridiplantae</taxon>
        <taxon>Streptophyta</taxon>
        <taxon>Embryophyta</taxon>
        <taxon>Tracheophyta</taxon>
        <taxon>Spermatophyta</taxon>
        <taxon>Magnoliopsida</taxon>
        <taxon>eudicotyledons</taxon>
        <taxon>Gunneridae</taxon>
        <taxon>Pentapetalae</taxon>
        <taxon>asterids</taxon>
        <taxon>campanulids</taxon>
        <taxon>Apiales</taxon>
        <taxon>Apiaceae</taxon>
        <taxon>Apioideae</taxon>
        <taxon>Scandiceae</taxon>
        <taxon>Daucinae</taxon>
        <taxon>Daucus</taxon>
        <taxon>Daucus sect. Daucus</taxon>
    </lineage>
</organism>
<evidence type="ECO:0000313" key="2">
    <source>
        <dbReference type="EMBL" id="WOG89404.1"/>
    </source>
</evidence>
<dbReference type="OrthoDB" id="1911663at2759"/>
<dbReference type="Proteomes" id="UP000077755">
    <property type="component" value="Chromosome 2"/>
</dbReference>
<dbReference type="Pfam" id="PF07911">
    <property type="entry name" value="DUF1677"/>
    <property type="match status" value="1"/>
</dbReference>
<dbReference type="PANTHER" id="PTHR33108">
    <property type="entry name" value="OS01G0745000 PROTEIN"/>
    <property type="match status" value="1"/>
</dbReference>
<dbReference type="PANTHER" id="PTHR33108:SF32">
    <property type="entry name" value="DUF1677 FAMILY PROTEIN (DUF1677)"/>
    <property type="match status" value="1"/>
</dbReference>
<protein>
    <submittedName>
        <fullName evidence="2">Uncharacterized protein</fullName>
    </submittedName>
</protein>
<reference evidence="2" key="1">
    <citation type="journal article" date="2016" name="Nat. Genet.">
        <title>A high-quality carrot genome assembly provides new insights into carotenoid accumulation and asterid genome evolution.</title>
        <authorList>
            <person name="Iorizzo M."/>
            <person name="Ellison S."/>
            <person name="Senalik D."/>
            <person name="Zeng P."/>
            <person name="Satapoomin P."/>
            <person name="Huang J."/>
            <person name="Bowman M."/>
            <person name="Iovene M."/>
            <person name="Sanseverino W."/>
            <person name="Cavagnaro P."/>
            <person name="Yildiz M."/>
            <person name="Macko-Podgorni A."/>
            <person name="Moranska E."/>
            <person name="Grzebelus E."/>
            <person name="Grzebelus D."/>
            <person name="Ashrafi H."/>
            <person name="Zheng Z."/>
            <person name="Cheng S."/>
            <person name="Spooner D."/>
            <person name="Van Deynze A."/>
            <person name="Simon P."/>
        </authorList>
    </citation>
    <scope>NUCLEOTIDE SEQUENCE</scope>
    <source>
        <tissue evidence="2">Leaf</tissue>
    </source>
</reference>
<dbReference type="Gramene" id="KZN06813">
    <property type="protein sequence ID" value="KZN06813"/>
    <property type="gene ID" value="DCAR_007650"/>
</dbReference>
<sequence>MSASVISEAMIMNPSNVTLMDQLEQIEVEFANCDCCGLKEECTVAYIESIRERYGGKWICGLCAEAVKYEMRIMNTQEEDEALIQHMSFCNKFRSSTPPANPAVLLISAMRNVIRRSLESPGSTPRRLGRGLSRSGSFVPAMSRIDFDESSSRAGGEEGSGEKMEINVLEV</sequence>
<gene>
    <name evidence="2" type="ORF">DCAR_0208642</name>
</gene>
<dbReference type="InterPro" id="IPR012876">
    <property type="entry name" value="DUF1677_pln"/>
</dbReference>
<evidence type="ECO:0000313" key="3">
    <source>
        <dbReference type="Proteomes" id="UP000077755"/>
    </source>
</evidence>
<dbReference type="EMBL" id="CP093344">
    <property type="protein sequence ID" value="WOG89404.1"/>
    <property type="molecule type" value="Genomic_DNA"/>
</dbReference>
<accession>A0A162AWJ2</accession>